<accession>R9GT66</accession>
<dbReference type="STRING" id="1150600.ADIARSV_1747"/>
<evidence type="ECO:0000259" key="2">
    <source>
        <dbReference type="Pfam" id="PF07883"/>
    </source>
</evidence>
<dbReference type="GO" id="GO:0046872">
    <property type="term" value="F:metal ion binding"/>
    <property type="evidence" value="ECO:0007669"/>
    <property type="project" value="UniProtKB-KW"/>
</dbReference>
<keyword evidence="4" id="KW-1185">Reference proteome</keyword>
<organism evidence="3 4">
    <name type="scientific">Arcticibacter svalbardensis MN12-7</name>
    <dbReference type="NCBI Taxonomy" id="1150600"/>
    <lineage>
        <taxon>Bacteria</taxon>
        <taxon>Pseudomonadati</taxon>
        <taxon>Bacteroidota</taxon>
        <taxon>Sphingobacteriia</taxon>
        <taxon>Sphingobacteriales</taxon>
        <taxon>Sphingobacteriaceae</taxon>
        <taxon>Arcticibacter</taxon>
    </lineage>
</organism>
<dbReference type="InterPro" id="IPR051610">
    <property type="entry name" value="GPI/OXD"/>
</dbReference>
<dbReference type="AlphaFoldDB" id="R9GT66"/>
<comment type="caution">
    <text evidence="3">The sequence shown here is derived from an EMBL/GenBank/DDBJ whole genome shotgun (WGS) entry which is preliminary data.</text>
</comment>
<evidence type="ECO:0000256" key="1">
    <source>
        <dbReference type="ARBA" id="ARBA00022723"/>
    </source>
</evidence>
<dbReference type="Gene3D" id="2.60.120.10">
    <property type="entry name" value="Jelly Rolls"/>
    <property type="match status" value="1"/>
</dbReference>
<dbReference type="PANTHER" id="PTHR35848">
    <property type="entry name" value="OXALATE-BINDING PROTEIN"/>
    <property type="match status" value="1"/>
</dbReference>
<dbReference type="InterPro" id="IPR011051">
    <property type="entry name" value="RmlC_Cupin_sf"/>
</dbReference>
<evidence type="ECO:0000313" key="3">
    <source>
        <dbReference type="EMBL" id="EOR95047.1"/>
    </source>
</evidence>
<evidence type="ECO:0000313" key="4">
    <source>
        <dbReference type="Proteomes" id="UP000014174"/>
    </source>
</evidence>
<reference evidence="3 4" key="1">
    <citation type="journal article" date="2013" name="Genome Announc.">
        <title>Draft Genome Sequence of Arcticibacter svalbardensis Strain MN12-7T, a Member of the Family Sphingobacteriaceae Isolated from an Arctic Soil Sample.</title>
        <authorList>
            <person name="Shivaji S."/>
            <person name="Ara S."/>
            <person name="Prasad S."/>
            <person name="Manasa B.P."/>
            <person name="Begum Z."/>
            <person name="Singh A."/>
            <person name="Kumar Pinnaka A."/>
        </authorList>
    </citation>
    <scope>NUCLEOTIDE SEQUENCE [LARGE SCALE GENOMIC DNA]</scope>
    <source>
        <strain evidence="3 4">MN12-7</strain>
    </source>
</reference>
<proteinExistence type="predicted"/>
<dbReference type="SUPFAM" id="SSF51182">
    <property type="entry name" value="RmlC-like cupins"/>
    <property type="match status" value="1"/>
</dbReference>
<dbReference type="Proteomes" id="UP000014174">
    <property type="component" value="Unassembled WGS sequence"/>
</dbReference>
<feature type="domain" description="Cupin type-2" evidence="2">
    <location>
        <begin position="42"/>
        <end position="105"/>
    </location>
</feature>
<dbReference type="OrthoDB" id="3395710at2"/>
<name>R9GT66_9SPHI</name>
<gene>
    <name evidence="3" type="ORF">ADIARSV_1747</name>
</gene>
<dbReference type="PANTHER" id="PTHR35848:SF6">
    <property type="entry name" value="CUPIN TYPE-2 DOMAIN-CONTAINING PROTEIN"/>
    <property type="match status" value="1"/>
</dbReference>
<dbReference type="EMBL" id="AQPN01000068">
    <property type="protein sequence ID" value="EOR95047.1"/>
    <property type="molecule type" value="Genomic_DNA"/>
</dbReference>
<dbReference type="InterPro" id="IPR013096">
    <property type="entry name" value="Cupin_2"/>
</dbReference>
<sequence>MFIHLDVDEIIPVSTSHAVGLKKILAQGSDQPVKLKQVAFGKLLPGQNVPIHVHPDMDEVYFFQNGYGIAKVDDVVYDLKPGIFVYIPAGSKHDISCSTTPLEFFYFGLENINEANTLLHP</sequence>
<dbReference type="RefSeq" id="WP_016194983.1">
    <property type="nucleotide sequence ID" value="NZ_AQPN01000068.1"/>
</dbReference>
<keyword evidence="1" id="KW-0479">Metal-binding</keyword>
<dbReference type="InterPro" id="IPR014710">
    <property type="entry name" value="RmlC-like_jellyroll"/>
</dbReference>
<protein>
    <recommendedName>
        <fullName evidence="2">Cupin type-2 domain-containing protein</fullName>
    </recommendedName>
</protein>
<dbReference type="Pfam" id="PF07883">
    <property type="entry name" value="Cupin_2"/>
    <property type="match status" value="1"/>
</dbReference>
<dbReference type="eggNOG" id="COG0662">
    <property type="taxonomic scope" value="Bacteria"/>
</dbReference>